<reference evidence="1" key="1">
    <citation type="submission" date="2023-03" db="EMBL/GenBank/DDBJ databases">
        <title>Massive genome expansion in bonnet fungi (Mycena s.s.) driven by repeated elements and novel gene families across ecological guilds.</title>
        <authorList>
            <consortium name="Lawrence Berkeley National Laboratory"/>
            <person name="Harder C.B."/>
            <person name="Miyauchi S."/>
            <person name="Viragh M."/>
            <person name="Kuo A."/>
            <person name="Thoen E."/>
            <person name="Andreopoulos B."/>
            <person name="Lu D."/>
            <person name="Skrede I."/>
            <person name="Drula E."/>
            <person name="Henrissat B."/>
            <person name="Morin E."/>
            <person name="Kohler A."/>
            <person name="Barry K."/>
            <person name="LaButti K."/>
            <person name="Morin E."/>
            <person name="Salamov A."/>
            <person name="Lipzen A."/>
            <person name="Mereny Z."/>
            <person name="Hegedus B."/>
            <person name="Baldrian P."/>
            <person name="Stursova M."/>
            <person name="Weitz H."/>
            <person name="Taylor A."/>
            <person name="Grigoriev I.V."/>
            <person name="Nagy L.G."/>
            <person name="Martin F."/>
            <person name="Kauserud H."/>
        </authorList>
    </citation>
    <scope>NUCLEOTIDE SEQUENCE</scope>
    <source>
        <strain evidence="1">CBHHK188m</strain>
    </source>
</reference>
<accession>A0AAD7JMR2</accession>
<dbReference type="AlphaFoldDB" id="A0AAD7JMR2"/>
<gene>
    <name evidence="1" type="ORF">DFH07DRAFT_954905</name>
</gene>
<evidence type="ECO:0000313" key="2">
    <source>
        <dbReference type="Proteomes" id="UP001215280"/>
    </source>
</evidence>
<protein>
    <submittedName>
        <fullName evidence="1">Uncharacterized protein</fullName>
    </submittedName>
</protein>
<name>A0AAD7JMR2_9AGAR</name>
<dbReference type="Proteomes" id="UP001215280">
    <property type="component" value="Unassembled WGS sequence"/>
</dbReference>
<evidence type="ECO:0000313" key="1">
    <source>
        <dbReference type="EMBL" id="KAJ7767403.1"/>
    </source>
</evidence>
<keyword evidence="2" id="KW-1185">Reference proteome</keyword>
<proteinExistence type="predicted"/>
<dbReference type="EMBL" id="JARJLG010000030">
    <property type="protein sequence ID" value="KAJ7767403.1"/>
    <property type="molecule type" value="Genomic_DNA"/>
</dbReference>
<comment type="caution">
    <text evidence="1">The sequence shown here is derived from an EMBL/GenBank/DDBJ whole genome shotgun (WGS) entry which is preliminary data.</text>
</comment>
<sequence length="318" mass="34418">MPTKPSNEIYRALSSKTQIAHYTPDPNQNLPAEYQVTGVSIGDVGTWNEGSFEVIFNGCWSANHPINNNVVPDDFTNFPLGTRDVSKRSFYAPGSIIASAKVTKMSLTAGASSLVTPTFPATLGSTVTFNLQSKECAILVLPEGATRERLLPLEKFRKHVAKQAQEWYALAGDRLAPKDHLFVVTGCDKAASWGIATASTTSGGVSASLRFTVVGVAGASLSPQYEWQDFGSATVRTSRDRGLPRTENQSIFIRGFFVPKKAPLLALTLGRFRALWDVIPRARGRMSLVIGSTIENPTDDGENGMTVSTTEWDIPACD</sequence>
<organism evidence="1 2">
    <name type="scientific">Mycena maculata</name>
    <dbReference type="NCBI Taxonomy" id="230809"/>
    <lineage>
        <taxon>Eukaryota</taxon>
        <taxon>Fungi</taxon>
        <taxon>Dikarya</taxon>
        <taxon>Basidiomycota</taxon>
        <taxon>Agaricomycotina</taxon>
        <taxon>Agaricomycetes</taxon>
        <taxon>Agaricomycetidae</taxon>
        <taxon>Agaricales</taxon>
        <taxon>Marasmiineae</taxon>
        <taxon>Mycenaceae</taxon>
        <taxon>Mycena</taxon>
    </lineage>
</organism>